<proteinExistence type="predicted"/>
<dbReference type="RefSeq" id="WP_338007679.1">
    <property type="nucleotide sequence ID" value="NZ_JAOPKB010000004.1"/>
</dbReference>
<name>A0ABT2QDF9_9EURY</name>
<reference evidence="1 2" key="1">
    <citation type="submission" date="2022-09" db="EMBL/GenBank/DDBJ databases">
        <title>Enrichment on poylsaccharides allowed isolation of novel metabolic and taxonomic groups of Haloarchaea.</title>
        <authorList>
            <person name="Sorokin D.Y."/>
            <person name="Elcheninov A.G."/>
            <person name="Khizhniak T.V."/>
            <person name="Kolganova T.V."/>
            <person name="Kublanov I.V."/>
        </authorList>
    </citation>
    <scope>NUCLEOTIDE SEQUENCE [LARGE SCALE GENOMIC DNA]</scope>
    <source>
        <strain evidence="1 2">AArc-m2/3/4</strain>
    </source>
</reference>
<protein>
    <recommendedName>
        <fullName evidence="3">DUF5666 domain-containing protein</fullName>
    </recommendedName>
</protein>
<evidence type="ECO:0000313" key="1">
    <source>
        <dbReference type="EMBL" id="MCU4972958.1"/>
    </source>
</evidence>
<accession>A0ABT2QDF9</accession>
<evidence type="ECO:0000313" key="2">
    <source>
        <dbReference type="Proteomes" id="UP001320972"/>
    </source>
</evidence>
<comment type="caution">
    <text evidence="1">The sequence shown here is derived from an EMBL/GenBank/DDBJ whole genome shotgun (WGS) entry which is preliminary data.</text>
</comment>
<organism evidence="1 2">
    <name type="scientific">Natronoglomus mannanivorans</name>
    <dbReference type="NCBI Taxonomy" id="2979990"/>
    <lineage>
        <taxon>Archaea</taxon>
        <taxon>Methanobacteriati</taxon>
        <taxon>Methanobacteriota</taxon>
        <taxon>Stenosarchaea group</taxon>
        <taxon>Halobacteria</taxon>
        <taxon>Halobacteriales</taxon>
        <taxon>Natrialbaceae</taxon>
        <taxon>Natronoglomus</taxon>
    </lineage>
</organism>
<sequence>MQRSTLVSSCAVFTRNGRRGFSVMPSSHRTLMRFTTRVCIGLLALAVALTVVSTAGLAAGDGPAGEVAGDKDVETLGDIDLVLEDEHVQIDDVEASGEGLPSMDIDERTIEIESATVETDGVTATFRGTTYEIGQVSIGLENVGVSLENVTIHDE</sequence>
<dbReference type="Proteomes" id="UP001320972">
    <property type="component" value="Unassembled WGS sequence"/>
</dbReference>
<gene>
    <name evidence="1" type="ORF">OB955_09405</name>
</gene>
<dbReference type="EMBL" id="JAOPKB010000004">
    <property type="protein sequence ID" value="MCU4972958.1"/>
    <property type="molecule type" value="Genomic_DNA"/>
</dbReference>
<keyword evidence="2" id="KW-1185">Reference proteome</keyword>
<evidence type="ECO:0008006" key="3">
    <source>
        <dbReference type="Google" id="ProtNLM"/>
    </source>
</evidence>